<feature type="region of interest" description="Disordered" evidence="1">
    <location>
        <begin position="27"/>
        <end position="49"/>
    </location>
</feature>
<reference evidence="4 5" key="1">
    <citation type="submission" date="2019-07" db="EMBL/GenBank/DDBJ databases">
        <title>Annotation for the trematode Paragonimus westermani.</title>
        <authorList>
            <person name="Choi Y.-J."/>
        </authorList>
    </citation>
    <scope>NUCLEOTIDE SEQUENCE [LARGE SCALE GENOMIC DNA]</scope>
    <source>
        <strain evidence="4">180907_Pwestermani</strain>
    </source>
</reference>
<feature type="signal peptide" evidence="2">
    <location>
        <begin position="1"/>
        <end position="20"/>
    </location>
</feature>
<evidence type="ECO:0000313" key="5">
    <source>
        <dbReference type="Proteomes" id="UP000699462"/>
    </source>
</evidence>
<dbReference type="AlphaFoldDB" id="A0A8T0DIW3"/>
<evidence type="ECO:0000313" key="3">
    <source>
        <dbReference type="EMBL" id="KAF8564157.1"/>
    </source>
</evidence>
<sequence length="122" mass="13767">MNSLTPAASAPILFIAFVVAQSSPASHIATNRSRDEQVSSTYGHPVARGNHTEVEDCTKHHGRCQANGTDRAIRRPHFQADHPGETETLGMEHYEDYEYPNVTWRRLTELVVMLWNIVNKLI</sequence>
<keyword evidence="2" id="KW-0732">Signal</keyword>
<dbReference type="OrthoDB" id="6298688at2759"/>
<accession>A0A8T0DIW3</accession>
<proteinExistence type="predicted"/>
<keyword evidence="5" id="KW-1185">Reference proteome</keyword>
<dbReference type="EMBL" id="JTDF01009499">
    <property type="protein sequence ID" value="KAF8564157.1"/>
    <property type="molecule type" value="Genomic_DNA"/>
</dbReference>
<comment type="caution">
    <text evidence="4">The sequence shown here is derived from an EMBL/GenBank/DDBJ whole genome shotgun (WGS) entry which is preliminary data.</text>
</comment>
<protein>
    <submittedName>
        <fullName evidence="4">Uncharacterized protein</fullName>
    </submittedName>
</protein>
<organism evidence="4 5">
    <name type="scientific">Paragonimus westermani</name>
    <dbReference type="NCBI Taxonomy" id="34504"/>
    <lineage>
        <taxon>Eukaryota</taxon>
        <taxon>Metazoa</taxon>
        <taxon>Spiralia</taxon>
        <taxon>Lophotrochozoa</taxon>
        <taxon>Platyhelminthes</taxon>
        <taxon>Trematoda</taxon>
        <taxon>Digenea</taxon>
        <taxon>Plagiorchiida</taxon>
        <taxon>Troglotremata</taxon>
        <taxon>Troglotrematidae</taxon>
        <taxon>Paragonimus</taxon>
    </lineage>
</organism>
<dbReference type="Proteomes" id="UP000699462">
    <property type="component" value="Unassembled WGS sequence"/>
</dbReference>
<gene>
    <name evidence="3" type="ORF">P879_02817</name>
    <name evidence="4" type="ORF">P879_10078</name>
</gene>
<dbReference type="EMBL" id="JTDF01004455">
    <property type="protein sequence ID" value="KAF8566908.1"/>
    <property type="molecule type" value="Genomic_DNA"/>
</dbReference>
<evidence type="ECO:0000256" key="1">
    <source>
        <dbReference type="SAM" id="MobiDB-lite"/>
    </source>
</evidence>
<name>A0A8T0DIW3_9TREM</name>
<evidence type="ECO:0000313" key="4">
    <source>
        <dbReference type="EMBL" id="KAF8566908.1"/>
    </source>
</evidence>
<feature type="chain" id="PRO_5044693479" evidence="2">
    <location>
        <begin position="21"/>
        <end position="122"/>
    </location>
</feature>
<evidence type="ECO:0000256" key="2">
    <source>
        <dbReference type="SAM" id="SignalP"/>
    </source>
</evidence>